<feature type="binding site" evidence="9">
    <location>
        <position position="39"/>
    </location>
    <ligand>
        <name>a divalent metal cation</name>
        <dbReference type="ChEBI" id="CHEBI:60240"/>
    </ligand>
</feature>
<dbReference type="GO" id="GO:0008253">
    <property type="term" value="F:5'-nucleotidase activity"/>
    <property type="evidence" value="ECO:0007669"/>
    <property type="project" value="UniProtKB-UniRule"/>
</dbReference>
<comment type="catalytic activity">
    <reaction evidence="1 9">
        <text>a ribonucleoside 5'-phosphate + H2O = a ribonucleoside + phosphate</text>
        <dbReference type="Rhea" id="RHEA:12484"/>
        <dbReference type="ChEBI" id="CHEBI:15377"/>
        <dbReference type="ChEBI" id="CHEBI:18254"/>
        <dbReference type="ChEBI" id="CHEBI:43474"/>
        <dbReference type="ChEBI" id="CHEBI:58043"/>
        <dbReference type="EC" id="3.1.3.5"/>
    </reaction>
</comment>
<dbReference type="Proteomes" id="UP001182303">
    <property type="component" value="Unassembled WGS sequence"/>
</dbReference>
<keyword evidence="6 9" id="KW-0479">Metal-binding</keyword>
<dbReference type="InterPro" id="IPR002828">
    <property type="entry name" value="SurE-like_Pase/nucleotidase"/>
</dbReference>
<dbReference type="GO" id="GO:0046872">
    <property type="term" value="F:metal ion binding"/>
    <property type="evidence" value="ECO:0007669"/>
    <property type="project" value="UniProtKB-UniRule"/>
</dbReference>
<reference evidence="11" key="1">
    <citation type="submission" date="2023-04" db="EMBL/GenBank/DDBJ databases">
        <title>Assessment of the microbiological origin of a defect in Grana Padano cheese.</title>
        <authorList>
            <person name="Zago M."/>
            <person name="Rossetti L."/>
            <person name="Bonvini B."/>
            <person name="Carminati D."/>
            <person name="Giraffa G."/>
        </authorList>
    </citation>
    <scope>NUCLEOTIDE SEQUENCE</scope>
    <source>
        <strain evidence="11">4990</strain>
    </source>
</reference>
<dbReference type="GO" id="GO:0008254">
    <property type="term" value="F:3'-nucleotidase activity"/>
    <property type="evidence" value="ECO:0007669"/>
    <property type="project" value="TreeGrafter"/>
</dbReference>
<feature type="binding site" evidence="9">
    <location>
        <position position="9"/>
    </location>
    <ligand>
        <name>a divalent metal cation</name>
        <dbReference type="ChEBI" id="CHEBI:60240"/>
    </ligand>
</feature>
<dbReference type="GO" id="GO:0004309">
    <property type="term" value="F:exopolyphosphatase activity"/>
    <property type="evidence" value="ECO:0007669"/>
    <property type="project" value="TreeGrafter"/>
</dbReference>
<dbReference type="FunFam" id="3.40.1210.10:FF:000001">
    <property type="entry name" value="5'/3'-nucleotidase SurE"/>
    <property type="match status" value="1"/>
</dbReference>
<evidence type="ECO:0000256" key="9">
    <source>
        <dbReference type="HAMAP-Rule" id="MF_00060"/>
    </source>
</evidence>
<evidence type="ECO:0000259" key="10">
    <source>
        <dbReference type="Pfam" id="PF01975"/>
    </source>
</evidence>
<accession>A0AAE4FKV7</accession>
<keyword evidence="7 9" id="KW-0547">Nucleotide-binding</keyword>
<protein>
    <recommendedName>
        <fullName evidence="9">5'-nucleotidase SurE</fullName>
        <ecNumber evidence="9">3.1.3.5</ecNumber>
    </recommendedName>
    <alternativeName>
        <fullName evidence="9">Nucleoside 5'-monophosphate phosphohydrolase</fullName>
    </alternativeName>
</protein>
<dbReference type="PANTHER" id="PTHR30457">
    <property type="entry name" value="5'-NUCLEOTIDASE SURE"/>
    <property type="match status" value="1"/>
</dbReference>
<comment type="similarity">
    <text evidence="4 9">Belongs to the SurE nucleotidase family.</text>
</comment>
<evidence type="ECO:0000256" key="1">
    <source>
        <dbReference type="ARBA" id="ARBA00000815"/>
    </source>
</evidence>
<dbReference type="Pfam" id="PF01975">
    <property type="entry name" value="SurE"/>
    <property type="match status" value="1"/>
</dbReference>
<dbReference type="HAMAP" id="MF_00060">
    <property type="entry name" value="SurE"/>
    <property type="match status" value="1"/>
</dbReference>
<dbReference type="RefSeq" id="WP_310943816.1">
    <property type="nucleotide sequence ID" value="NZ_JARUIS010000016.1"/>
</dbReference>
<evidence type="ECO:0000256" key="6">
    <source>
        <dbReference type="ARBA" id="ARBA00022723"/>
    </source>
</evidence>
<evidence type="ECO:0000256" key="5">
    <source>
        <dbReference type="ARBA" id="ARBA00022490"/>
    </source>
</evidence>
<dbReference type="EC" id="3.1.3.5" evidence="9"/>
<dbReference type="SUPFAM" id="SSF64167">
    <property type="entry name" value="SurE-like"/>
    <property type="match status" value="1"/>
</dbReference>
<sequence length="253" mass="28393">MNILLTNDDGIDAEGINTLAKLLSKYHNVIMVAPEDQRSASGHSITIYEPIVVKQVRKHYDIEAYSISGTPADCVKVALDKLISNNIDIVISGINKGLNMGNDILYSGTVSAAIEGSMYKIPSIAVSAEFVRGKKENYEIAAKYTLEILNRVKKENLKNDVVLNLNIPFCSEEEIKGIKVCKVGNRIFNTRFSEEIDEEGNKILKLEGDINKNINDDTDVYYIRNKYVTLTPLHYDLTNFNILEETETIINEQ</sequence>
<feature type="domain" description="Survival protein SurE-like phosphatase/nucleotidase" evidence="10">
    <location>
        <begin position="3"/>
        <end position="188"/>
    </location>
</feature>
<evidence type="ECO:0000256" key="4">
    <source>
        <dbReference type="ARBA" id="ARBA00011062"/>
    </source>
</evidence>
<evidence type="ECO:0000256" key="2">
    <source>
        <dbReference type="ARBA" id="ARBA00001946"/>
    </source>
</evidence>
<evidence type="ECO:0000256" key="7">
    <source>
        <dbReference type="ARBA" id="ARBA00022741"/>
    </source>
</evidence>
<dbReference type="InterPro" id="IPR030048">
    <property type="entry name" value="SurE"/>
</dbReference>
<dbReference type="NCBIfam" id="NF001490">
    <property type="entry name" value="PRK00346.1-4"/>
    <property type="match status" value="1"/>
</dbReference>
<dbReference type="Gene3D" id="3.40.1210.10">
    <property type="entry name" value="Survival protein SurE-like phosphatase/nucleotidase"/>
    <property type="match status" value="1"/>
</dbReference>
<evidence type="ECO:0000256" key="8">
    <source>
        <dbReference type="ARBA" id="ARBA00022801"/>
    </source>
</evidence>
<keyword evidence="8 9" id="KW-0378">Hydrolase</keyword>
<comment type="cofactor">
    <cofactor evidence="9">
        <name>a divalent metal cation</name>
        <dbReference type="ChEBI" id="CHEBI:60240"/>
    </cofactor>
    <text evidence="9">Binds 1 divalent metal cation per subunit.</text>
</comment>
<comment type="function">
    <text evidence="9">Nucleotidase that shows phosphatase activity on nucleoside 5'-monophosphates.</text>
</comment>
<dbReference type="GO" id="GO:0005737">
    <property type="term" value="C:cytoplasm"/>
    <property type="evidence" value="ECO:0007669"/>
    <property type="project" value="UniProtKB-SubCell"/>
</dbReference>
<keyword evidence="5 9" id="KW-0963">Cytoplasm</keyword>
<dbReference type="InterPro" id="IPR036523">
    <property type="entry name" value="SurE-like_sf"/>
</dbReference>
<organism evidence="11 12">
    <name type="scientific">Clostridium sporogenes</name>
    <dbReference type="NCBI Taxonomy" id="1509"/>
    <lineage>
        <taxon>Bacteria</taxon>
        <taxon>Bacillati</taxon>
        <taxon>Bacillota</taxon>
        <taxon>Clostridia</taxon>
        <taxon>Eubacteriales</taxon>
        <taxon>Clostridiaceae</taxon>
        <taxon>Clostridium</taxon>
    </lineage>
</organism>
<evidence type="ECO:0000313" key="11">
    <source>
        <dbReference type="EMBL" id="MDS1004106.1"/>
    </source>
</evidence>
<dbReference type="NCBIfam" id="TIGR00087">
    <property type="entry name" value="surE"/>
    <property type="match status" value="1"/>
</dbReference>
<comment type="caution">
    <text evidence="11">The sequence shown here is derived from an EMBL/GenBank/DDBJ whole genome shotgun (WGS) entry which is preliminary data.</text>
</comment>
<dbReference type="NCBIfam" id="NF010543">
    <property type="entry name" value="PRK13933.1"/>
    <property type="match status" value="1"/>
</dbReference>
<name>A0AAE4FKV7_CLOSG</name>
<evidence type="ECO:0000313" key="12">
    <source>
        <dbReference type="Proteomes" id="UP001182303"/>
    </source>
</evidence>
<dbReference type="PANTHER" id="PTHR30457:SF12">
    <property type="entry name" value="5'_3'-NUCLEOTIDASE SURE"/>
    <property type="match status" value="1"/>
</dbReference>
<evidence type="ECO:0000256" key="3">
    <source>
        <dbReference type="ARBA" id="ARBA00004496"/>
    </source>
</evidence>
<feature type="binding site" evidence="9">
    <location>
        <position position="8"/>
    </location>
    <ligand>
        <name>a divalent metal cation</name>
        <dbReference type="ChEBI" id="CHEBI:60240"/>
    </ligand>
</feature>
<comment type="cofactor">
    <cofactor evidence="2">
        <name>Mg(2+)</name>
        <dbReference type="ChEBI" id="CHEBI:18420"/>
    </cofactor>
</comment>
<dbReference type="AlphaFoldDB" id="A0AAE4FKV7"/>
<dbReference type="EMBL" id="JARUIS010000016">
    <property type="protein sequence ID" value="MDS1004106.1"/>
    <property type="molecule type" value="Genomic_DNA"/>
</dbReference>
<gene>
    <name evidence="9 11" type="primary">surE</name>
    <name evidence="11" type="ORF">P9J83_11450</name>
</gene>
<proteinExistence type="inferred from homology"/>
<comment type="subcellular location">
    <subcellularLocation>
        <location evidence="3 9">Cytoplasm</location>
    </subcellularLocation>
</comment>
<dbReference type="GO" id="GO:0000166">
    <property type="term" value="F:nucleotide binding"/>
    <property type="evidence" value="ECO:0007669"/>
    <property type="project" value="UniProtKB-KW"/>
</dbReference>
<feature type="binding site" evidence="9">
    <location>
        <position position="95"/>
    </location>
    <ligand>
        <name>a divalent metal cation</name>
        <dbReference type="ChEBI" id="CHEBI:60240"/>
    </ligand>
</feature>